<comment type="caution">
    <text evidence="11">The sequence shown here is derived from an EMBL/GenBank/DDBJ whole genome shotgun (WGS) entry which is preliminary data.</text>
</comment>
<evidence type="ECO:0000256" key="3">
    <source>
        <dbReference type="ARBA" id="ARBA00005227"/>
    </source>
</evidence>
<dbReference type="AlphaFoldDB" id="A0A1R3JKY0"/>
<name>A0A1R3JKY0_COCAP</name>
<keyword evidence="12" id="KW-1185">Reference proteome</keyword>
<dbReference type="OMA" id="YIHGNIF"/>
<keyword evidence="5" id="KW-0732">Signal</keyword>
<evidence type="ECO:0000313" key="11">
    <source>
        <dbReference type="EMBL" id="OMO95539.1"/>
    </source>
</evidence>
<gene>
    <name evidence="11" type="ORF">CCACVL1_05375</name>
</gene>
<evidence type="ECO:0000256" key="5">
    <source>
        <dbReference type="ARBA" id="ARBA00022729"/>
    </source>
</evidence>
<dbReference type="Proteomes" id="UP000188268">
    <property type="component" value="Unassembled WGS sequence"/>
</dbReference>
<dbReference type="InterPro" id="IPR004240">
    <property type="entry name" value="EMP70"/>
</dbReference>
<dbReference type="GO" id="GO:0000139">
    <property type="term" value="C:Golgi membrane"/>
    <property type="evidence" value="ECO:0007669"/>
    <property type="project" value="UniProtKB-SubCell"/>
</dbReference>
<evidence type="ECO:0000313" key="12">
    <source>
        <dbReference type="Proteomes" id="UP000188268"/>
    </source>
</evidence>
<evidence type="ECO:0000256" key="10">
    <source>
        <dbReference type="RuleBase" id="RU363079"/>
    </source>
</evidence>
<dbReference type="Pfam" id="PF02990">
    <property type="entry name" value="EMP70"/>
    <property type="match status" value="1"/>
</dbReference>
<keyword evidence="6" id="KW-0967">Endosome</keyword>
<comment type="subcellular location">
    <subcellularLocation>
        <location evidence="1">Endosome membrane</location>
        <topology evidence="1">Multi-pass membrane protein</topology>
    </subcellularLocation>
    <subcellularLocation>
        <location evidence="2">Golgi apparatus membrane</location>
        <topology evidence="2">Multi-pass membrane protein</topology>
    </subcellularLocation>
</comment>
<accession>A0A1R3JKY0</accession>
<comment type="caution">
    <text evidence="10">Lacks conserved residue(s) required for the propagation of feature annotation.</text>
</comment>
<evidence type="ECO:0000256" key="8">
    <source>
        <dbReference type="ARBA" id="ARBA00023034"/>
    </source>
</evidence>
<sequence>MVKMKKQLMTKRILDGSKYIHGNIFRFPKYKSLFAVVLGYGTQLFTLTVFIFMLALVGVFYPCNRGALFTALVFIYALTLGIAGYTTTSFYCQLEGKNWVRNLLLIDSLFEIR</sequence>
<evidence type="ECO:0000256" key="4">
    <source>
        <dbReference type="ARBA" id="ARBA00022692"/>
    </source>
</evidence>
<evidence type="ECO:0000256" key="9">
    <source>
        <dbReference type="ARBA" id="ARBA00023136"/>
    </source>
</evidence>
<dbReference type="GO" id="GO:0010008">
    <property type="term" value="C:endosome membrane"/>
    <property type="evidence" value="ECO:0007669"/>
    <property type="project" value="UniProtKB-SubCell"/>
</dbReference>
<keyword evidence="4 10" id="KW-0812">Transmembrane</keyword>
<keyword evidence="8" id="KW-0333">Golgi apparatus</keyword>
<feature type="transmembrane region" description="Helical" evidence="10">
    <location>
        <begin position="67"/>
        <end position="92"/>
    </location>
</feature>
<evidence type="ECO:0000256" key="6">
    <source>
        <dbReference type="ARBA" id="ARBA00022753"/>
    </source>
</evidence>
<dbReference type="EMBL" id="AWWV01007638">
    <property type="protein sequence ID" value="OMO95539.1"/>
    <property type="molecule type" value="Genomic_DNA"/>
</dbReference>
<feature type="non-terminal residue" evidence="11">
    <location>
        <position position="113"/>
    </location>
</feature>
<dbReference type="PANTHER" id="PTHR10766">
    <property type="entry name" value="TRANSMEMBRANE 9 SUPERFAMILY PROTEIN"/>
    <property type="match status" value="1"/>
</dbReference>
<evidence type="ECO:0000256" key="2">
    <source>
        <dbReference type="ARBA" id="ARBA00004653"/>
    </source>
</evidence>
<comment type="similarity">
    <text evidence="3 10">Belongs to the nonaspanin (TM9SF) (TC 9.A.2) family.</text>
</comment>
<evidence type="ECO:0000256" key="1">
    <source>
        <dbReference type="ARBA" id="ARBA00004337"/>
    </source>
</evidence>
<reference evidence="11 12" key="1">
    <citation type="submission" date="2013-09" db="EMBL/GenBank/DDBJ databases">
        <title>Corchorus capsularis genome sequencing.</title>
        <authorList>
            <person name="Alam M."/>
            <person name="Haque M.S."/>
            <person name="Islam M.S."/>
            <person name="Emdad E.M."/>
            <person name="Islam M.M."/>
            <person name="Ahmed B."/>
            <person name="Halim A."/>
            <person name="Hossen Q.M.M."/>
            <person name="Hossain M.Z."/>
            <person name="Ahmed R."/>
            <person name="Khan M.M."/>
            <person name="Islam R."/>
            <person name="Rashid M.M."/>
            <person name="Khan S.A."/>
            <person name="Rahman M.S."/>
            <person name="Alam M."/>
        </authorList>
    </citation>
    <scope>NUCLEOTIDE SEQUENCE [LARGE SCALE GENOMIC DNA]</scope>
    <source>
        <strain evidence="12">cv. CVL-1</strain>
        <tissue evidence="11">Whole seedling</tissue>
    </source>
</reference>
<dbReference type="OrthoDB" id="1726992at2759"/>
<dbReference type="GO" id="GO:0072657">
    <property type="term" value="P:protein localization to membrane"/>
    <property type="evidence" value="ECO:0007669"/>
    <property type="project" value="TreeGrafter"/>
</dbReference>
<organism evidence="11 12">
    <name type="scientific">Corchorus capsularis</name>
    <name type="common">Jute</name>
    <dbReference type="NCBI Taxonomy" id="210143"/>
    <lineage>
        <taxon>Eukaryota</taxon>
        <taxon>Viridiplantae</taxon>
        <taxon>Streptophyta</taxon>
        <taxon>Embryophyta</taxon>
        <taxon>Tracheophyta</taxon>
        <taxon>Spermatophyta</taxon>
        <taxon>Magnoliopsida</taxon>
        <taxon>eudicotyledons</taxon>
        <taxon>Gunneridae</taxon>
        <taxon>Pentapetalae</taxon>
        <taxon>rosids</taxon>
        <taxon>malvids</taxon>
        <taxon>Malvales</taxon>
        <taxon>Malvaceae</taxon>
        <taxon>Grewioideae</taxon>
        <taxon>Apeibeae</taxon>
        <taxon>Corchorus</taxon>
    </lineage>
</organism>
<evidence type="ECO:0000256" key="7">
    <source>
        <dbReference type="ARBA" id="ARBA00022989"/>
    </source>
</evidence>
<protein>
    <recommendedName>
        <fullName evidence="10">Transmembrane 9 superfamily member</fullName>
    </recommendedName>
</protein>
<dbReference type="PANTHER" id="PTHR10766:SF14">
    <property type="entry name" value="TRANSMEMBRANE 9 SUPERFAMILY MEMBER 2"/>
    <property type="match status" value="1"/>
</dbReference>
<proteinExistence type="inferred from homology"/>
<keyword evidence="9 10" id="KW-0472">Membrane</keyword>
<feature type="transmembrane region" description="Helical" evidence="10">
    <location>
        <begin position="33"/>
        <end position="61"/>
    </location>
</feature>
<keyword evidence="7 10" id="KW-1133">Transmembrane helix</keyword>
<dbReference type="Gramene" id="OMO95539">
    <property type="protein sequence ID" value="OMO95539"/>
    <property type="gene ID" value="CCACVL1_05375"/>
</dbReference>